<evidence type="ECO:0000313" key="3">
    <source>
        <dbReference type="Proteomes" id="UP000694044"/>
    </source>
</evidence>
<protein>
    <submittedName>
        <fullName evidence="2">Uncharacterized protein</fullName>
    </submittedName>
</protein>
<feature type="coiled-coil region" evidence="1">
    <location>
        <begin position="119"/>
        <end position="146"/>
    </location>
</feature>
<dbReference type="AlphaFoldDB" id="A0A8T1W5S0"/>
<name>A0A8T1W5S0_9STRA</name>
<dbReference type="EMBL" id="JAGDFM010000055">
    <property type="protein sequence ID" value="KAG7388715.1"/>
    <property type="molecule type" value="Genomic_DNA"/>
</dbReference>
<dbReference type="Proteomes" id="UP000694044">
    <property type="component" value="Unassembled WGS sequence"/>
</dbReference>
<accession>A0A8T1W5S0</accession>
<reference evidence="2" key="1">
    <citation type="submission" date="2021-02" db="EMBL/GenBank/DDBJ databases">
        <authorList>
            <person name="Palmer J.M."/>
        </authorList>
    </citation>
    <scope>NUCLEOTIDE SEQUENCE</scope>
    <source>
        <strain evidence="2">SCRP734</strain>
    </source>
</reference>
<evidence type="ECO:0000256" key="1">
    <source>
        <dbReference type="SAM" id="Coils"/>
    </source>
</evidence>
<sequence length="146" mass="16736">MLATVSASEIEQHALSREMQLGAQQRRLITTAADHQEAVKELTVSTFEHEVAKNVTEKNILKRRVTGLEEELVEVRGELETHNKRNKRQRVEHKSLAVIINDSAEQDPEEDPICVELEREQMRRELEAAETKHQDTLKELEAATSM</sequence>
<organism evidence="2 3">
    <name type="scientific">Phytophthora pseudosyringae</name>
    <dbReference type="NCBI Taxonomy" id="221518"/>
    <lineage>
        <taxon>Eukaryota</taxon>
        <taxon>Sar</taxon>
        <taxon>Stramenopiles</taxon>
        <taxon>Oomycota</taxon>
        <taxon>Peronosporomycetes</taxon>
        <taxon>Peronosporales</taxon>
        <taxon>Peronosporaceae</taxon>
        <taxon>Phytophthora</taxon>
    </lineage>
</organism>
<proteinExistence type="predicted"/>
<evidence type="ECO:0000313" key="2">
    <source>
        <dbReference type="EMBL" id="KAG7388715.1"/>
    </source>
</evidence>
<gene>
    <name evidence="2" type="ORF">PHYPSEUDO_011908</name>
</gene>
<keyword evidence="1" id="KW-0175">Coiled coil</keyword>
<comment type="caution">
    <text evidence="2">The sequence shown here is derived from an EMBL/GenBank/DDBJ whole genome shotgun (WGS) entry which is preliminary data.</text>
</comment>
<feature type="coiled-coil region" evidence="1">
    <location>
        <begin position="58"/>
        <end position="85"/>
    </location>
</feature>
<keyword evidence="3" id="KW-1185">Reference proteome</keyword>